<name>A0A151I612_9HYME</name>
<accession>A0A151I612</accession>
<gene>
    <name evidence="1" type="ORF">ALC62_16037</name>
</gene>
<sequence length="100" mass="10965">MERLTMSSSASSLILRIDAPVKLPYTAQKLAVMLQCYYNITKMLQIFGVLSQKKRTILKEGEGISASYTAMLDDRLGPERLSQVESLGNNPVWGAGLGAE</sequence>
<dbReference type="AlphaFoldDB" id="A0A151I612"/>
<reference evidence="1 2" key="1">
    <citation type="submission" date="2016-03" db="EMBL/GenBank/DDBJ databases">
        <title>Cyphomyrmex costatus WGS genome.</title>
        <authorList>
            <person name="Nygaard S."/>
            <person name="Hu H."/>
            <person name="Boomsma J."/>
            <person name="Zhang G."/>
        </authorList>
    </citation>
    <scope>NUCLEOTIDE SEQUENCE [LARGE SCALE GENOMIC DNA]</scope>
    <source>
        <strain evidence="1">MS0001</strain>
        <tissue evidence="1">Whole body</tissue>
    </source>
</reference>
<evidence type="ECO:0000313" key="1">
    <source>
        <dbReference type="EMBL" id="KYM93370.1"/>
    </source>
</evidence>
<evidence type="ECO:0000313" key="2">
    <source>
        <dbReference type="Proteomes" id="UP000078542"/>
    </source>
</evidence>
<keyword evidence="2" id="KW-1185">Reference proteome</keyword>
<proteinExistence type="predicted"/>
<dbReference type="Proteomes" id="UP000078542">
    <property type="component" value="Unassembled WGS sequence"/>
</dbReference>
<dbReference type="EMBL" id="KQ978524">
    <property type="protein sequence ID" value="KYM93370.1"/>
    <property type="molecule type" value="Genomic_DNA"/>
</dbReference>
<dbReference type="STRING" id="456900.A0A151I612"/>
<organism evidence="1 2">
    <name type="scientific">Cyphomyrmex costatus</name>
    <dbReference type="NCBI Taxonomy" id="456900"/>
    <lineage>
        <taxon>Eukaryota</taxon>
        <taxon>Metazoa</taxon>
        <taxon>Ecdysozoa</taxon>
        <taxon>Arthropoda</taxon>
        <taxon>Hexapoda</taxon>
        <taxon>Insecta</taxon>
        <taxon>Pterygota</taxon>
        <taxon>Neoptera</taxon>
        <taxon>Endopterygota</taxon>
        <taxon>Hymenoptera</taxon>
        <taxon>Apocrita</taxon>
        <taxon>Aculeata</taxon>
        <taxon>Formicoidea</taxon>
        <taxon>Formicidae</taxon>
        <taxon>Myrmicinae</taxon>
        <taxon>Cyphomyrmex</taxon>
    </lineage>
</organism>
<protein>
    <submittedName>
        <fullName evidence="1">Uncharacterized protein</fullName>
    </submittedName>
</protein>